<accession>A0A1L7WWT6</accession>
<evidence type="ECO:0000313" key="3">
    <source>
        <dbReference type="EMBL" id="CZR57220.1"/>
    </source>
</evidence>
<organism evidence="3 4">
    <name type="scientific">Phialocephala subalpina</name>
    <dbReference type="NCBI Taxonomy" id="576137"/>
    <lineage>
        <taxon>Eukaryota</taxon>
        <taxon>Fungi</taxon>
        <taxon>Dikarya</taxon>
        <taxon>Ascomycota</taxon>
        <taxon>Pezizomycotina</taxon>
        <taxon>Leotiomycetes</taxon>
        <taxon>Helotiales</taxon>
        <taxon>Mollisiaceae</taxon>
        <taxon>Phialocephala</taxon>
        <taxon>Phialocephala fortinii species complex</taxon>
    </lineage>
</organism>
<dbReference type="Gene3D" id="1.10.3330.10">
    <property type="entry name" value="Oxo-4-hydroxy-4-carboxy-5-ureidoimidazoline decarboxylase"/>
    <property type="match status" value="1"/>
</dbReference>
<gene>
    <name evidence="3" type="ORF">PAC_07109</name>
</gene>
<reference evidence="3 4" key="1">
    <citation type="submission" date="2016-03" db="EMBL/GenBank/DDBJ databases">
        <authorList>
            <person name="Ploux O."/>
        </authorList>
    </citation>
    <scope>NUCLEOTIDE SEQUENCE [LARGE SCALE GENOMIC DNA]</scope>
    <source>
        <strain evidence="3 4">UAMH 11012</strain>
    </source>
</reference>
<evidence type="ECO:0000313" key="4">
    <source>
        <dbReference type="Proteomes" id="UP000184330"/>
    </source>
</evidence>
<dbReference type="InterPro" id="IPR036778">
    <property type="entry name" value="OHCU_decarboxylase_sf"/>
</dbReference>
<feature type="domain" description="Oxo-4-hydroxy-4-carboxy-5-ureidoimidazoline decarboxylase" evidence="2">
    <location>
        <begin position="14"/>
        <end position="173"/>
    </location>
</feature>
<dbReference type="InterPro" id="IPR018020">
    <property type="entry name" value="OHCU_decarboxylase"/>
</dbReference>
<dbReference type="AlphaFoldDB" id="A0A1L7WWT6"/>
<evidence type="ECO:0000256" key="1">
    <source>
        <dbReference type="ARBA" id="ARBA00022631"/>
    </source>
</evidence>
<dbReference type="Proteomes" id="UP000184330">
    <property type="component" value="Unassembled WGS sequence"/>
</dbReference>
<name>A0A1L7WWT6_9HELO</name>
<dbReference type="Pfam" id="PF09349">
    <property type="entry name" value="OHCU_decarbox"/>
    <property type="match status" value="1"/>
</dbReference>
<dbReference type="GO" id="GO:0006144">
    <property type="term" value="P:purine nucleobase metabolic process"/>
    <property type="evidence" value="ECO:0007669"/>
    <property type="project" value="UniProtKB-KW"/>
</dbReference>
<dbReference type="OrthoDB" id="5398391at2759"/>
<evidence type="ECO:0000259" key="2">
    <source>
        <dbReference type="Pfam" id="PF09349"/>
    </source>
</evidence>
<sequence>MLGFQLPPIAGVPSLSTTERSAILDALFEPCQALRNLSLDLLHTQKFDSYNDLIASIGVKLTELSESPSTSDTEWLDQILGAHPRLGEKKVESAQSQAEQAQLNTGGEEEATKLRELNAEYEKTFPSLKYVVFVNGRSRPIIMENMRSRIDRGDIKLERREGIKAMCDIAADRSTKLQQP</sequence>
<dbReference type="STRING" id="576137.A0A1L7WWT6"/>
<dbReference type="SUPFAM" id="SSF158694">
    <property type="entry name" value="UraD-Like"/>
    <property type="match status" value="1"/>
</dbReference>
<dbReference type="PANTHER" id="PTHR37987">
    <property type="entry name" value="CHROMOSOME 9, WHOLE GENOME SHOTGUN SEQUENCE"/>
    <property type="match status" value="1"/>
</dbReference>
<keyword evidence="1" id="KW-0659">Purine metabolism</keyword>
<dbReference type="PANTHER" id="PTHR37987:SF1">
    <property type="entry name" value="OXO-4-HYDROXY-4-CARBOXY-5-UREIDOIMIDAZOLINE DECARBOXYLASE DOMAIN-CONTAINING PROTEIN"/>
    <property type="match status" value="1"/>
</dbReference>
<dbReference type="EMBL" id="FJOG01000009">
    <property type="protein sequence ID" value="CZR57220.1"/>
    <property type="molecule type" value="Genomic_DNA"/>
</dbReference>
<protein>
    <recommendedName>
        <fullName evidence="2">Oxo-4-hydroxy-4-carboxy-5-ureidoimidazoline decarboxylase domain-containing protein</fullName>
    </recommendedName>
</protein>
<keyword evidence="4" id="KW-1185">Reference proteome</keyword>
<proteinExistence type="predicted"/>